<name>A0AAV8Y730_9CUCU</name>
<feature type="region of interest" description="Disordered" evidence="1">
    <location>
        <begin position="32"/>
        <end position="92"/>
    </location>
</feature>
<organism evidence="2 3">
    <name type="scientific">Rhamnusium bicolor</name>
    <dbReference type="NCBI Taxonomy" id="1586634"/>
    <lineage>
        <taxon>Eukaryota</taxon>
        <taxon>Metazoa</taxon>
        <taxon>Ecdysozoa</taxon>
        <taxon>Arthropoda</taxon>
        <taxon>Hexapoda</taxon>
        <taxon>Insecta</taxon>
        <taxon>Pterygota</taxon>
        <taxon>Neoptera</taxon>
        <taxon>Endopterygota</taxon>
        <taxon>Coleoptera</taxon>
        <taxon>Polyphaga</taxon>
        <taxon>Cucujiformia</taxon>
        <taxon>Chrysomeloidea</taxon>
        <taxon>Cerambycidae</taxon>
        <taxon>Lepturinae</taxon>
        <taxon>Rhagiini</taxon>
        <taxon>Rhamnusium</taxon>
    </lineage>
</organism>
<gene>
    <name evidence="2" type="ORF">NQ314_008751</name>
</gene>
<dbReference type="AlphaFoldDB" id="A0AAV8Y730"/>
<protein>
    <submittedName>
        <fullName evidence="2">Uncharacterized protein</fullName>
    </submittedName>
</protein>
<proteinExistence type="predicted"/>
<evidence type="ECO:0000256" key="1">
    <source>
        <dbReference type="SAM" id="MobiDB-lite"/>
    </source>
</evidence>
<accession>A0AAV8Y730</accession>
<dbReference type="EMBL" id="JANEYF010002409">
    <property type="protein sequence ID" value="KAJ8946950.1"/>
    <property type="molecule type" value="Genomic_DNA"/>
</dbReference>
<sequence length="149" mass="17647">MKKLELNVIKLPAMKGFVRKKKKNEPVAVEGYFFDKTENVEGQNKKKKREKSPNETFENYDENNFEPVKHKKKKKKNTKEQNESTESVTENNHKIDVLESSCEFYEISMKKEKRKEPHDEYLVNEGNDNVNVKKKKKKVAEIKILLMNL</sequence>
<evidence type="ECO:0000313" key="2">
    <source>
        <dbReference type="EMBL" id="KAJ8946950.1"/>
    </source>
</evidence>
<comment type="caution">
    <text evidence="2">The sequence shown here is derived from an EMBL/GenBank/DDBJ whole genome shotgun (WGS) entry which is preliminary data.</text>
</comment>
<evidence type="ECO:0000313" key="3">
    <source>
        <dbReference type="Proteomes" id="UP001162156"/>
    </source>
</evidence>
<reference evidence="2" key="1">
    <citation type="journal article" date="2023" name="Insect Mol. Biol.">
        <title>Genome sequencing provides insights into the evolution of gene families encoding plant cell wall-degrading enzymes in longhorned beetles.</title>
        <authorList>
            <person name="Shin N.R."/>
            <person name="Okamura Y."/>
            <person name="Kirsch R."/>
            <person name="Pauchet Y."/>
        </authorList>
    </citation>
    <scope>NUCLEOTIDE SEQUENCE</scope>
    <source>
        <strain evidence="2">RBIC_L_NR</strain>
    </source>
</reference>
<keyword evidence="3" id="KW-1185">Reference proteome</keyword>
<dbReference type="Proteomes" id="UP001162156">
    <property type="component" value="Unassembled WGS sequence"/>
</dbReference>